<evidence type="ECO:0000256" key="1">
    <source>
        <dbReference type="SAM" id="MobiDB-lite"/>
    </source>
</evidence>
<protein>
    <submittedName>
        <fullName evidence="2">Uncharacterized protein</fullName>
    </submittedName>
</protein>
<dbReference type="EMBL" id="CP000615">
    <property type="protein sequence ID" value="ABO57981.1"/>
    <property type="molecule type" value="Genomic_DNA"/>
</dbReference>
<sequence>MSFCAAPAIRRCHLSRCRAARASSQGTCQTAQTVAAQASPLNVGCRSAAQPMEMLQERIRFRPVTGGGAVQRPWLALQRAKTSSRGSIRRGKAFHRCDNGRWLGAKRKRIARTMRTQPVCGKRIGMHGYASGARPARRSDADPALSK</sequence>
<organism evidence="2 3">
    <name type="scientific">Burkholderia vietnamiensis (strain G4 / LMG 22486)</name>
    <name type="common">Burkholderia cepacia (strain R1808)</name>
    <dbReference type="NCBI Taxonomy" id="269482"/>
    <lineage>
        <taxon>Bacteria</taxon>
        <taxon>Pseudomonadati</taxon>
        <taxon>Pseudomonadota</taxon>
        <taxon>Betaproteobacteria</taxon>
        <taxon>Burkholderiales</taxon>
        <taxon>Burkholderiaceae</taxon>
        <taxon>Burkholderia</taxon>
        <taxon>Burkholderia cepacia complex</taxon>
    </lineage>
</organism>
<dbReference type="KEGG" id="bvi:Bcep1808_5030"/>
<name>A4JNX8_BURVG</name>
<evidence type="ECO:0000313" key="3">
    <source>
        <dbReference type="Proteomes" id="UP000002287"/>
    </source>
</evidence>
<dbReference type="Proteomes" id="UP000002287">
    <property type="component" value="Chromosome 2"/>
</dbReference>
<dbReference type="HOGENOM" id="CLU_1764599_0_0_4"/>
<dbReference type="AlphaFoldDB" id="A4JNX8"/>
<feature type="region of interest" description="Disordered" evidence="1">
    <location>
        <begin position="125"/>
        <end position="147"/>
    </location>
</feature>
<proteinExistence type="predicted"/>
<reference evidence="3" key="1">
    <citation type="submission" date="2007-03" db="EMBL/GenBank/DDBJ databases">
        <title>Complete sequence of chromosome 2 of Burkholderia vietnamiensis G4.</title>
        <authorList>
            <consortium name="US DOE Joint Genome Institute"/>
            <person name="Copeland A."/>
            <person name="Lucas S."/>
            <person name="Lapidus A."/>
            <person name="Barry K."/>
            <person name="Detter J.C."/>
            <person name="Glavina del Rio T."/>
            <person name="Hammon N."/>
            <person name="Israni S."/>
            <person name="Dalin E."/>
            <person name="Tice H."/>
            <person name="Pitluck S."/>
            <person name="Chain P."/>
            <person name="Malfatti S."/>
            <person name="Shin M."/>
            <person name="Vergez L."/>
            <person name="Schmutz J."/>
            <person name="Larimer F."/>
            <person name="Land M."/>
            <person name="Hauser L."/>
            <person name="Kyrpides N."/>
            <person name="Tiedje J."/>
            <person name="Richardson P."/>
        </authorList>
    </citation>
    <scope>NUCLEOTIDE SEQUENCE [LARGE SCALE GENOMIC DNA]</scope>
    <source>
        <strain evidence="3">G4 / LMG 22486</strain>
    </source>
</reference>
<accession>A4JNX8</accession>
<evidence type="ECO:0000313" key="2">
    <source>
        <dbReference type="EMBL" id="ABO57981.1"/>
    </source>
</evidence>
<gene>
    <name evidence="2" type="ordered locus">Bcep1808_5030</name>
</gene>